<feature type="domain" description="Methyltransferase type 11" evidence="4">
    <location>
        <begin position="76"/>
        <end position="179"/>
    </location>
</feature>
<dbReference type="InterPro" id="IPR051052">
    <property type="entry name" value="Diverse_substrate_MTase"/>
</dbReference>
<evidence type="ECO:0000256" key="1">
    <source>
        <dbReference type="ARBA" id="ARBA00008361"/>
    </source>
</evidence>
<sequence>MGIEGREYGSVQGLMHRQAVEELFDDYAPNFEDHLVGQLGYRGPEVVERLVRHFAAEAESGSKPGDGQQPWFNTVVDIGCGTGLCAVKLRHLCGRLIGIDVSSGMIEVARRKGRDGLEGGEGSLYEELVVADAAAGLSRLQPASADLIVAGDMFIYVWSVESVLKACATCLKPGGLLILTSETLAEGESEVGWVERESERFAHCRSYLVRHCEAQGLQVEHVETVELRREQGNGGDEASDTAVIKEDKAKAAPKYLPAEVLVVRKVP</sequence>
<dbReference type="Gene3D" id="3.40.50.150">
    <property type="entry name" value="Vaccinia Virus protein VP39"/>
    <property type="match status" value="1"/>
</dbReference>
<dbReference type="InterPro" id="IPR013216">
    <property type="entry name" value="Methyltransf_11"/>
</dbReference>
<dbReference type="SUPFAM" id="SSF53335">
    <property type="entry name" value="S-adenosyl-L-methionine-dependent methyltransferases"/>
    <property type="match status" value="1"/>
</dbReference>
<evidence type="ECO:0000256" key="3">
    <source>
        <dbReference type="ARBA" id="ARBA00022679"/>
    </source>
</evidence>
<organism evidence="5 6">
    <name type="scientific">Polarella glacialis</name>
    <name type="common">Dinoflagellate</name>
    <dbReference type="NCBI Taxonomy" id="89957"/>
    <lineage>
        <taxon>Eukaryota</taxon>
        <taxon>Sar</taxon>
        <taxon>Alveolata</taxon>
        <taxon>Dinophyceae</taxon>
        <taxon>Suessiales</taxon>
        <taxon>Suessiaceae</taxon>
        <taxon>Polarella</taxon>
    </lineage>
</organism>
<comment type="caution">
    <text evidence="5">The sequence shown here is derived from an EMBL/GenBank/DDBJ whole genome shotgun (WGS) entry which is preliminary data.</text>
</comment>
<evidence type="ECO:0000313" key="5">
    <source>
        <dbReference type="EMBL" id="CAE8612616.1"/>
    </source>
</evidence>
<comment type="similarity">
    <text evidence="1">Belongs to the methyltransferase superfamily.</text>
</comment>
<dbReference type="GO" id="GO:0032259">
    <property type="term" value="P:methylation"/>
    <property type="evidence" value="ECO:0007669"/>
    <property type="project" value="UniProtKB-KW"/>
</dbReference>
<dbReference type="OrthoDB" id="3647at2759"/>
<dbReference type="PANTHER" id="PTHR44942">
    <property type="entry name" value="METHYLTRANSF_11 DOMAIN-CONTAINING PROTEIN"/>
    <property type="match status" value="1"/>
</dbReference>
<reference evidence="5" key="1">
    <citation type="submission" date="2021-02" db="EMBL/GenBank/DDBJ databases">
        <authorList>
            <person name="Dougan E. K."/>
            <person name="Rhodes N."/>
            <person name="Thang M."/>
            <person name="Chan C."/>
        </authorList>
    </citation>
    <scope>NUCLEOTIDE SEQUENCE</scope>
</reference>
<evidence type="ECO:0000256" key="2">
    <source>
        <dbReference type="ARBA" id="ARBA00022603"/>
    </source>
</evidence>
<dbReference type="EMBL" id="CAJNNV010025135">
    <property type="protein sequence ID" value="CAE8612616.1"/>
    <property type="molecule type" value="Genomic_DNA"/>
</dbReference>
<evidence type="ECO:0000259" key="4">
    <source>
        <dbReference type="Pfam" id="PF08241"/>
    </source>
</evidence>
<keyword evidence="6" id="KW-1185">Reference proteome</keyword>
<accession>A0A813FPR6</accession>
<dbReference type="InterPro" id="IPR029063">
    <property type="entry name" value="SAM-dependent_MTases_sf"/>
</dbReference>
<dbReference type="CDD" id="cd02440">
    <property type="entry name" value="AdoMet_MTases"/>
    <property type="match status" value="1"/>
</dbReference>
<dbReference type="GO" id="GO:0008757">
    <property type="term" value="F:S-adenosylmethionine-dependent methyltransferase activity"/>
    <property type="evidence" value="ECO:0007669"/>
    <property type="project" value="InterPro"/>
</dbReference>
<keyword evidence="2" id="KW-0489">Methyltransferase</keyword>
<dbReference type="PANTHER" id="PTHR44942:SF4">
    <property type="entry name" value="METHYLTRANSFERASE TYPE 11 DOMAIN-CONTAINING PROTEIN"/>
    <property type="match status" value="1"/>
</dbReference>
<dbReference type="Pfam" id="PF08241">
    <property type="entry name" value="Methyltransf_11"/>
    <property type="match status" value="1"/>
</dbReference>
<proteinExistence type="inferred from homology"/>
<name>A0A813FPR6_POLGL</name>
<evidence type="ECO:0000313" key="6">
    <source>
        <dbReference type="Proteomes" id="UP000654075"/>
    </source>
</evidence>
<gene>
    <name evidence="5" type="ORF">PGLA1383_LOCUS30407</name>
</gene>
<protein>
    <recommendedName>
        <fullName evidence="4">Methyltransferase type 11 domain-containing protein</fullName>
    </recommendedName>
</protein>
<keyword evidence="3" id="KW-0808">Transferase</keyword>
<dbReference type="Proteomes" id="UP000654075">
    <property type="component" value="Unassembled WGS sequence"/>
</dbReference>
<dbReference type="AlphaFoldDB" id="A0A813FPR6"/>
<dbReference type="OMA" id="CAVKLRH"/>